<dbReference type="AlphaFoldDB" id="D5MFV1"/>
<feature type="transmembrane region" description="Helical" evidence="1">
    <location>
        <begin position="124"/>
        <end position="142"/>
    </location>
</feature>
<evidence type="ECO:0000313" key="2">
    <source>
        <dbReference type="EMBL" id="CBE68632.1"/>
    </source>
</evidence>
<evidence type="ECO:0000313" key="3">
    <source>
        <dbReference type="Proteomes" id="UP000006898"/>
    </source>
</evidence>
<keyword evidence="1" id="KW-1133">Transmembrane helix</keyword>
<dbReference type="HOGENOM" id="CLU_1076400_0_0_0"/>
<keyword evidence="1" id="KW-0812">Transmembrane</keyword>
<sequence length="258" mass="28014">MTQLALPAFQAVQELAVGSLFCLSLLHSPLIRRSFLQTCVLTLVSVLGVGIWVSPTPASMVFFVLLLLYAGSLWIQDGRWPRRMLWLSLAVGVVGMLIPSLLLAKELFVLPEIAAKVVTTLTSAVLLGSALIGMLLGHHYLRDPKLPVALIRRLAILFILSTALQGLCLTVNLGSLYLSGGDEAMARIELLSTSYLAVFLGRVVVGILGSFVVACVIWDTLRIPNVQSATGFFYIAILTGTIGEFLGRFLWYTTLIPL</sequence>
<keyword evidence="1" id="KW-0472">Membrane</keyword>
<proteinExistence type="predicted"/>
<protein>
    <submittedName>
        <fullName evidence="2">Uncharacterized protein</fullName>
    </submittedName>
</protein>
<feature type="transmembrane region" description="Helical" evidence="1">
    <location>
        <begin position="154"/>
        <end position="175"/>
    </location>
</feature>
<evidence type="ECO:0000256" key="1">
    <source>
        <dbReference type="SAM" id="Phobius"/>
    </source>
</evidence>
<name>D5MFV1_METO1</name>
<feature type="transmembrane region" description="Helical" evidence="1">
    <location>
        <begin position="195"/>
        <end position="219"/>
    </location>
</feature>
<dbReference type="EMBL" id="FP565575">
    <property type="protein sequence ID" value="CBE68632.1"/>
    <property type="molecule type" value="Genomic_DNA"/>
</dbReference>
<dbReference type="Proteomes" id="UP000006898">
    <property type="component" value="Chromosome"/>
</dbReference>
<organism evidence="2 3">
    <name type="scientific">Methylomirabilis oxygeniifera</name>
    <dbReference type="NCBI Taxonomy" id="671143"/>
    <lineage>
        <taxon>Bacteria</taxon>
        <taxon>Candidatus Methylomirabilota</taxon>
        <taxon>Candidatus Methylomirabilia</taxon>
        <taxon>Candidatus Methylomirabilales</taxon>
        <taxon>Candidatus Methylomirabilaceae</taxon>
        <taxon>Candidatus Methylomirabilis</taxon>
    </lineage>
</organism>
<dbReference type="KEGG" id="mox:DAMO_1572"/>
<feature type="transmembrane region" description="Helical" evidence="1">
    <location>
        <begin position="59"/>
        <end position="75"/>
    </location>
</feature>
<reference evidence="2 3" key="1">
    <citation type="journal article" date="2010" name="Nature">
        <title>Nitrite-driven anaerobic methane oxidation by oxygenic bacteria.</title>
        <authorList>
            <person name="Ettwig K.F."/>
            <person name="Butler M.K."/>
            <person name="Le Paslier D."/>
            <person name="Pelletier E."/>
            <person name="Mangenot S."/>
            <person name="Kuypers M.M.M."/>
            <person name="Schreiber F."/>
            <person name="Dutilh B.E."/>
            <person name="Zedelius J."/>
            <person name="de Beer D."/>
            <person name="Gloerich J."/>
            <person name="Wessels H.J.C.T."/>
            <person name="van Allen T."/>
            <person name="Luesken F."/>
            <person name="Wu M."/>
            <person name="van de Pas-Schoonen K.T."/>
            <person name="Op den Camp H.J.M."/>
            <person name="Janssen-Megens E.M."/>
            <person name="Francoijs K-J."/>
            <person name="Stunnenberg H."/>
            <person name="Weissenbach J."/>
            <person name="Jetten M.S.M."/>
            <person name="Strous M."/>
        </authorList>
    </citation>
    <scope>NUCLEOTIDE SEQUENCE [LARGE SCALE GENOMIC DNA]</scope>
</reference>
<dbReference type="STRING" id="671143.DAMO_1572"/>
<gene>
    <name evidence="2" type="ORF">DAMO_1572</name>
</gene>
<feature type="transmembrane region" description="Helical" evidence="1">
    <location>
        <begin position="231"/>
        <end position="251"/>
    </location>
</feature>
<accession>D5MFV1</accession>
<feature type="transmembrane region" description="Helical" evidence="1">
    <location>
        <begin position="84"/>
        <end position="104"/>
    </location>
</feature>